<keyword evidence="7" id="KW-1185">Reference proteome</keyword>
<comment type="caution">
    <text evidence="6">The sequence shown here is derived from an EMBL/GenBank/DDBJ whole genome shotgun (WGS) entry which is preliminary data.</text>
</comment>
<dbReference type="InterPro" id="IPR044843">
    <property type="entry name" value="Trans_IPPS_bact-type"/>
</dbReference>
<comment type="similarity">
    <text evidence="2">Belongs to the phytoene/squalene synthase family.</text>
</comment>
<dbReference type="PANTHER" id="PTHR31480">
    <property type="entry name" value="BIFUNCTIONAL LYCOPENE CYCLASE/PHYTOENE SYNTHASE"/>
    <property type="match status" value="1"/>
</dbReference>
<evidence type="ECO:0000256" key="5">
    <source>
        <dbReference type="ARBA" id="ARBA00053028"/>
    </source>
</evidence>
<dbReference type="SFLD" id="SFLDS00005">
    <property type="entry name" value="Isoprenoid_Synthase_Type_I"/>
    <property type="match status" value="1"/>
</dbReference>
<dbReference type="Gene3D" id="1.10.600.10">
    <property type="entry name" value="Farnesyl Diphosphate Synthase"/>
    <property type="match status" value="1"/>
</dbReference>
<dbReference type="GO" id="GO:0016117">
    <property type="term" value="P:carotenoid biosynthetic process"/>
    <property type="evidence" value="ECO:0007669"/>
    <property type="project" value="UniProtKB-KW"/>
</dbReference>
<reference evidence="6 7" key="1">
    <citation type="submission" date="2020-08" db="EMBL/GenBank/DDBJ databases">
        <title>Genomic Encyclopedia of Type Strains, Phase IV (KMG-IV): sequencing the most valuable type-strain genomes for metagenomic binning, comparative biology and taxonomic classification.</title>
        <authorList>
            <person name="Goeker M."/>
        </authorList>
    </citation>
    <scope>NUCLEOTIDE SEQUENCE [LARGE SCALE GENOMIC DNA]</scope>
    <source>
        <strain evidence="6 7">DSM 25895</strain>
    </source>
</reference>
<dbReference type="PROSITE" id="PS01045">
    <property type="entry name" value="SQUALEN_PHYTOEN_SYN_2"/>
    <property type="match status" value="1"/>
</dbReference>
<evidence type="ECO:0000256" key="1">
    <source>
        <dbReference type="ARBA" id="ARBA00004684"/>
    </source>
</evidence>
<dbReference type="Proteomes" id="UP000562254">
    <property type="component" value="Unassembled WGS sequence"/>
</dbReference>
<dbReference type="InterPro" id="IPR033904">
    <property type="entry name" value="Trans_IPPS_HH"/>
</dbReference>
<evidence type="ECO:0000256" key="3">
    <source>
        <dbReference type="ARBA" id="ARBA00022679"/>
    </source>
</evidence>
<dbReference type="SUPFAM" id="SSF48576">
    <property type="entry name" value="Terpenoid synthases"/>
    <property type="match status" value="1"/>
</dbReference>
<proteinExistence type="inferred from homology"/>
<sequence length="355" mass="37459">MSGFIIADGDLEHCRRLLAGGSRSFHAASLLLPRRIAAPATALYAFCRVADDEIDLGGGRREALDGLTLRLDRAYAGDPADDPVDRAFAAVVAQFGIPRALPAALLEGLAWDAAGRRYDDLAGLEAYATRVAGTVGAMMTLLMGVRDRNAIARACDLGIAMQLTNIARDLGEDARAGRIYLPLEWMREAGIEPAAFLSAPVFSPAVAGLVARLLAAADHHYARADAGIALLPRDCRPGIRAARVIYAEIGRELERNGLDSVSRRAVVPGWRKAVLLARAAGALAGIRGAAGAPPCEAAAYLVAAVAAAPPPEGPIPRGWGQRLVWALELMDRLDREHASAGRSADPGRFVTVNVN</sequence>
<dbReference type="Pfam" id="PF00494">
    <property type="entry name" value="SQS_PSY"/>
    <property type="match status" value="1"/>
</dbReference>
<dbReference type="CDD" id="cd00683">
    <property type="entry name" value="Trans_IPPS_HH"/>
    <property type="match status" value="1"/>
</dbReference>
<dbReference type="RefSeq" id="WP_184484101.1">
    <property type="nucleotide sequence ID" value="NZ_JAAEDJ010000011.1"/>
</dbReference>
<comment type="cofactor">
    <cofactor evidence="5">
        <name>ATP</name>
        <dbReference type="ChEBI" id="CHEBI:30616"/>
    </cofactor>
</comment>
<dbReference type="GO" id="GO:0004311">
    <property type="term" value="F:geranylgeranyl diphosphate synthase activity"/>
    <property type="evidence" value="ECO:0007669"/>
    <property type="project" value="InterPro"/>
</dbReference>
<dbReference type="EMBL" id="JACIJE010000005">
    <property type="protein sequence ID" value="MBB5689864.1"/>
    <property type="molecule type" value="Genomic_DNA"/>
</dbReference>
<evidence type="ECO:0000256" key="2">
    <source>
        <dbReference type="ARBA" id="ARBA00006251"/>
    </source>
</evidence>
<dbReference type="EC" id="2.5.1.32" evidence="6"/>
<dbReference type="PROSITE" id="PS01044">
    <property type="entry name" value="SQUALEN_PHYTOEN_SYN_1"/>
    <property type="match status" value="1"/>
</dbReference>
<name>A0A840Y7L1_9PROT</name>
<evidence type="ECO:0000313" key="7">
    <source>
        <dbReference type="Proteomes" id="UP000562254"/>
    </source>
</evidence>
<dbReference type="InterPro" id="IPR008949">
    <property type="entry name" value="Isoprenoid_synthase_dom_sf"/>
</dbReference>
<dbReference type="SFLD" id="SFLDG01212">
    <property type="entry name" value="Phytoene_synthase_like"/>
    <property type="match status" value="1"/>
</dbReference>
<protein>
    <submittedName>
        <fullName evidence="6">Phytoene synthase</fullName>
        <ecNumber evidence="6">2.5.1.32</ecNumber>
    </submittedName>
</protein>
<dbReference type="FunFam" id="1.10.600.10:FF:000020">
    <property type="entry name" value="Phytoene synthase"/>
    <property type="match status" value="1"/>
</dbReference>
<accession>A0A840Y7L1</accession>
<dbReference type="GO" id="GO:0051996">
    <property type="term" value="F:squalene synthase [NAD(P)H] activity"/>
    <property type="evidence" value="ECO:0007669"/>
    <property type="project" value="InterPro"/>
</dbReference>
<dbReference type="InterPro" id="IPR019845">
    <property type="entry name" value="Squalene/phytoene_synthase_CS"/>
</dbReference>
<comment type="pathway">
    <text evidence="1">Carotenoid biosynthesis; phytoene biosynthesis.</text>
</comment>
<dbReference type="SFLD" id="SFLDG01018">
    <property type="entry name" value="Squalene/Phytoene_Synthase_Lik"/>
    <property type="match status" value="1"/>
</dbReference>
<gene>
    <name evidence="6" type="ORF">FHS88_001990</name>
</gene>
<dbReference type="InterPro" id="IPR002060">
    <property type="entry name" value="Squ/phyt_synthse"/>
</dbReference>
<evidence type="ECO:0000256" key="4">
    <source>
        <dbReference type="ARBA" id="ARBA00022746"/>
    </source>
</evidence>
<dbReference type="AlphaFoldDB" id="A0A840Y7L1"/>
<evidence type="ECO:0000313" key="6">
    <source>
        <dbReference type="EMBL" id="MBB5689864.1"/>
    </source>
</evidence>
<keyword evidence="3 6" id="KW-0808">Transferase</keyword>
<keyword evidence="4" id="KW-0125">Carotenoid biosynthesis</keyword>
<organism evidence="6 7">
    <name type="scientific">Neoroseomonas alkaliterrae</name>
    <dbReference type="NCBI Taxonomy" id="1452450"/>
    <lineage>
        <taxon>Bacteria</taxon>
        <taxon>Pseudomonadati</taxon>
        <taxon>Pseudomonadota</taxon>
        <taxon>Alphaproteobacteria</taxon>
        <taxon>Acetobacterales</taxon>
        <taxon>Acetobacteraceae</taxon>
        <taxon>Neoroseomonas</taxon>
    </lineage>
</organism>